<dbReference type="Pfam" id="PF00698">
    <property type="entry name" value="Acyl_transf_1"/>
    <property type="match status" value="1"/>
</dbReference>
<name>A0ABY3SLF1_9BACL</name>
<dbReference type="InterPro" id="IPR020806">
    <property type="entry name" value="PKS_PP-bd"/>
</dbReference>
<dbReference type="CDD" id="cd00833">
    <property type="entry name" value="PKS"/>
    <property type="match status" value="1"/>
</dbReference>
<dbReference type="InterPro" id="IPR042104">
    <property type="entry name" value="PKS_dehydratase_sf"/>
</dbReference>
<dbReference type="InterPro" id="IPR050091">
    <property type="entry name" value="PKS_NRPS_Biosynth_Enz"/>
</dbReference>
<evidence type="ECO:0000259" key="6">
    <source>
        <dbReference type="PROSITE" id="PS52004"/>
    </source>
</evidence>
<feature type="region of interest" description="N-terminal hotdog fold" evidence="4">
    <location>
        <begin position="835"/>
        <end position="968"/>
    </location>
</feature>
<dbReference type="SUPFAM" id="SSF52151">
    <property type="entry name" value="FabD/lysophospholipase-like"/>
    <property type="match status" value="1"/>
</dbReference>
<dbReference type="Pfam" id="PF22621">
    <property type="entry name" value="CurL-like_PKS_C"/>
    <property type="match status" value="1"/>
</dbReference>
<dbReference type="Gene3D" id="3.30.70.3290">
    <property type="match status" value="2"/>
</dbReference>
<dbReference type="Pfam" id="PF14765">
    <property type="entry name" value="PS-DH"/>
    <property type="match status" value="1"/>
</dbReference>
<dbReference type="EMBL" id="CP090978">
    <property type="protein sequence ID" value="UJF34781.1"/>
    <property type="molecule type" value="Genomic_DNA"/>
</dbReference>
<feature type="domain" description="PKS/mFAS DH" evidence="7">
    <location>
        <begin position="835"/>
        <end position="1134"/>
    </location>
</feature>
<dbReference type="InterPro" id="IPR001227">
    <property type="entry name" value="Ac_transferase_dom_sf"/>
</dbReference>
<dbReference type="Gene3D" id="3.40.47.10">
    <property type="match status" value="1"/>
</dbReference>
<dbReference type="SMART" id="SM00825">
    <property type="entry name" value="PKS_KS"/>
    <property type="match status" value="1"/>
</dbReference>
<dbReference type="InterPro" id="IPR014031">
    <property type="entry name" value="Ketoacyl_synth_C"/>
</dbReference>
<dbReference type="InterPro" id="IPR049551">
    <property type="entry name" value="PKS_DH_C"/>
</dbReference>
<evidence type="ECO:0000259" key="7">
    <source>
        <dbReference type="PROSITE" id="PS52019"/>
    </source>
</evidence>
<dbReference type="Gene3D" id="3.40.366.10">
    <property type="entry name" value="Malonyl-Coenzyme A Acyl Carrier Protein, domain 2"/>
    <property type="match status" value="2"/>
</dbReference>
<evidence type="ECO:0000256" key="3">
    <source>
        <dbReference type="ARBA" id="ARBA00022679"/>
    </source>
</evidence>
<dbReference type="PANTHER" id="PTHR43775:SF37">
    <property type="entry name" value="SI:DKEY-61P9.11"/>
    <property type="match status" value="1"/>
</dbReference>
<dbReference type="InterPro" id="IPR036736">
    <property type="entry name" value="ACP-like_sf"/>
</dbReference>
<dbReference type="InterPro" id="IPR020841">
    <property type="entry name" value="PKS_Beta-ketoAc_synthase_dom"/>
</dbReference>
<keyword evidence="2" id="KW-0597">Phosphoprotein</keyword>
<dbReference type="SMART" id="SM00827">
    <property type="entry name" value="PKS_AT"/>
    <property type="match status" value="1"/>
</dbReference>
<dbReference type="InterPro" id="IPR014043">
    <property type="entry name" value="Acyl_transferase_dom"/>
</dbReference>
<evidence type="ECO:0000256" key="4">
    <source>
        <dbReference type="PROSITE-ProRule" id="PRU01363"/>
    </source>
</evidence>
<evidence type="ECO:0000313" key="9">
    <source>
        <dbReference type="Proteomes" id="UP001649230"/>
    </source>
</evidence>
<dbReference type="Gene3D" id="1.10.1200.10">
    <property type="entry name" value="ACP-like"/>
    <property type="match status" value="1"/>
</dbReference>
<comment type="caution">
    <text evidence="4">Lacks conserved residue(s) required for the propagation of feature annotation.</text>
</comment>
<dbReference type="InterPro" id="IPR018201">
    <property type="entry name" value="Ketoacyl_synth_AS"/>
</dbReference>
<dbReference type="InterPro" id="IPR029058">
    <property type="entry name" value="AB_hydrolase_fold"/>
</dbReference>
<dbReference type="PROSITE" id="PS00606">
    <property type="entry name" value="KS3_1"/>
    <property type="match status" value="1"/>
</dbReference>
<evidence type="ECO:0000313" key="8">
    <source>
        <dbReference type="EMBL" id="UJF34781.1"/>
    </source>
</evidence>
<dbReference type="PANTHER" id="PTHR43775">
    <property type="entry name" value="FATTY ACID SYNTHASE"/>
    <property type="match status" value="1"/>
</dbReference>
<dbReference type="PROSITE" id="PS50075">
    <property type="entry name" value="CARRIER"/>
    <property type="match status" value="1"/>
</dbReference>
<dbReference type="InterPro" id="IPR016035">
    <property type="entry name" value="Acyl_Trfase/lysoPLipase"/>
</dbReference>
<dbReference type="Gene3D" id="3.40.50.1820">
    <property type="entry name" value="alpha/beta hydrolase"/>
    <property type="match status" value="1"/>
</dbReference>
<dbReference type="PROSITE" id="PS52004">
    <property type="entry name" value="KS3_2"/>
    <property type="match status" value="1"/>
</dbReference>
<feature type="domain" description="Carrier" evidence="5">
    <location>
        <begin position="1162"/>
        <end position="1243"/>
    </location>
</feature>
<dbReference type="Proteomes" id="UP001649230">
    <property type="component" value="Chromosome"/>
</dbReference>
<keyword evidence="9" id="KW-1185">Reference proteome</keyword>
<dbReference type="Pfam" id="PF02801">
    <property type="entry name" value="Ketoacyl-synt_C"/>
    <property type="match status" value="1"/>
</dbReference>
<evidence type="ECO:0000259" key="5">
    <source>
        <dbReference type="PROSITE" id="PS50075"/>
    </source>
</evidence>
<dbReference type="SMART" id="SM00823">
    <property type="entry name" value="PKS_PP"/>
    <property type="match status" value="1"/>
</dbReference>
<dbReference type="Pfam" id="PF00975">
    <property type="entry name" value="Thioesterase"/>
    <property type="match status" value="1"/>
</dbReference>
<dbReference type="RefSeq" id="WP_235121354.1">
    <property type="nucleotide sequence ID" value="NZ_CP090978.1"/>
</dbReference>
<dbReference type="Pfam" id="PF00550">
    <property type="entry name" value="PP-binding"/>
    <property type="match status" value="1"/>
</dbReference>
<dbReference type="InterPro" id="IPR009081">
    <property type="entry name" value="PP-bd_ACP"/>
</dbReference>
<protein>
    <submittedName>
        <fullName evidence="8">Polyketide synthase dehydratase domain-containing protein</fullName>
    </submittedName>
</protein>
<dbReference type="SUPFAM" id="SSF53474">
    <property type="entry name" value="alpha/beta-Hydrolases"/>
    <property type="match status" value="1"/>
</dbReference>
<dbReference type="Gene3D" id="3.10.129.110">
    <property type="entry name" value="Polyketide synthase dehydratase"/>
    <property type="match status" value="1"/>
</dbReference>
<evidence type="ECO:0000256" key="2">
    <source>
        <dbReference type="ARBA" id="ARBA00022553"/>
    </source>
</evidence>
<keyword evidence="1" id="KW-0596">Phosphopantetheine</keyword>
<feature type="domain" description="Ketosynthase family 3 (KS3)" evidence="6">
    <location>
        <begin position="35"/>
        <end position="460"/>
    </location>
</feature>
<dbReference type="InterPro" id="IPR049900">
    <property type="entry name" value="PKS_mFAS_DH"/>
</dbReference>
<keyword evidence="3" id="KW-0808">Transferase</keyword>
<dbReference type="PROSITE" id="PS52019">
    <property type="entry name" value="PKS_MFAS_DH"/>
    <property type="match status" value="1"/>
</dbReference>
<dbReference type="Pfam" id="PF00109">
    <property type="entry name" value="ketoacyl-synt"/>
    <property type="match status" value="1"/>
</dbReference>
<dbReference type="SUPFAM" id="SSF47336">
    <property type="entry name" value="ACP-like"/>
    <property type="match status" value="1"/>
</dbReference>
<evidence type="ECO:0000256" key="1">
    <source>
        <dbReference type="ARBA" id="ARBA00022450"/>
    </source>
</evidence>
<sequence length="1539" mass="170994">MGTGVKQEDYLTLLNNSLQTIKKLKSDLDKHKKGNEPIAVIGMGCRFPGGCQDPQSFWDFLQENGDGIVEVPGNRWNVDDFYDQNRDASGKMYLKEAGFLQEDVGAFDARFFGISPREASEMDPQQRLLLEVSWEALESAGICPDSIRGTQTGVFVGMIGSEYALLPRARKDNNPYTLTGVMSNIASGRISYMLGINGPSISIDTACSSSLVAVHLACESLQREETSLALAGGVNLLLSPEGFVSLCGLNALAEDGRCKTFDASGDGYGRGEGCGVVVLKRLSDAMRDNDPILAVIKGSGVNQDGPGSGLTVPNGAAQRELISKTLEKAGVLPSEVGYLEAHGTGTPLGDPIEFQALTEVFGKDGNRKDPLIIGSVKSNIGHLEGAAGIAGLIKLVLCIQNKKISANRHFHTVNPRIHLEKIPAVVPDSAISWEKGEKPLIAGISSYGFSGTNAHVIVAEPPRTADTGEISGRVSIERPLHILALSAKDDSALIQLVSKYEKYFEGNSDENLADICFTANAGRNHFSHRTAFYAQSLEHMKSQLSEYGSKLGAGRVDHKNKEKSNPKLVFLCNDGISKDAAKALYETQPVFRETLLLCDEQQKQMTDISFLPYILNDSLLLNSGSLGSMNQVVSFSLQLGLLQVWDSWGVKPAALLGSGIGEFAAACAAGVMSIHTALAFILEHEGFEVKAGASHTLDQPRIRLYSGSTGRSVDKQEAVSGLYWAKVLDAEPDIRKGIQSLADKGFRHFLEIGQGISPDVQKDIVSYSGGQYFTYSNEENIWDRLLHVLGQLYGLGLDINWHGFDLGYTRRKVLLPTYPFQRKHYWCETLPYQESPMVKMTANHEGKSGGSFLDGRMVYSPLKEKQIEYLLSLDIAPDLKDTHGVVHVGYYLEILCRAVGKIYGNSFHVKAMEFLSALVIPEHGMVNFSLTLSQGDHGEIEFAFYSSENGSHWNKHVNGSLLLGKKDLMLPVREDLEKELKIRCTEQYSGSEFYRQVQEERGLSLGKSVQWIGHVWTTEGESLARFQPPAGIETRNEYKMGIHPGVLDACAQLFHAALPKNRVRDYKYMVTKWEGFAFNYQPDIQELWCHVVLEEVQEASNELKGVFRLFDQNGNLIARIHSGLMKGLSKEREKAFKKQLEKAEEAKDAENDFEVIKSLKRTGLEQWEGIIQEYLQGVFASIFEMPISEMDINESLMNVGMDSLVGIEAKVKIEKELGIFVPIEIFIQGSSISEIAEFILPLLSVQPDRVASMDENQAALHVKKDIHLWIAHRKSNPLAKMKLFCFPYGSGGGASLYREWQAKLPDYIEVCPIQLPGKENRVKEKAFDQMDRAVEVMKEVLLPELDRPYAFYGHSAGALLVYCLAYRLWKEIDNKPMHLFVGAYSSPTILPNPLISFTREKFKNIGYGDIPGPDILSSISPEQYEDMVNVITSENDVNQELVRLYLPTRLAELQMVNSYRAAEEAGFDVPITAIHGKRDDKVQEHEMYAWKELTQGTFELHEVSGDHLFLREDQNQEQLLEIISQDLEKYVYHHIRDKG</sequence>
<reference evidence="8 9" key="1">
    <citation type="journal article" date="2024" name="Int. J. Syst. Evol. Microbiol.">
        <title>Paenibacillus hexagrammi sp. nov., a novel bacterium isolated from the gut content of Hexagrammos agrammus.</title>
        <authorList>
            <person name="Jung H.K."/>
            <person name="Kim D.G."/>
            <person name="Zin H."/>
            <person name="Park J."/>
            <person name="Jung H."/>
            <person name="Kim Y.O."/>
            <person name="Kong H.J."/>
            <person name="Kim J.W."/>
            <person name="Kim Y.S."/>
        </authorList>
    </citation>
    <scope>NUCLEOTIDE SEQUENCE [LARGE SCALE GENOMIC DNA]</scope>
    <source>
        <strain evidence="8 9">YPD9-1</strain>
    </source>
</reference>
<accession>A0ABY3SLF1</accession>
<dbReference type="InterPro" id="IPR014030">
    <property type="entry name" value="Ketoacyl_synth_N"/>
</dbReference>
<feature type="region of interest" description="C-terminal hotdog fold" evidence="4">
    <location>
        <begin position="985"/>
        <end position="1134"/>
    </location>
</feature>
<proteinExistence type="predicted"/>
<dbReference type="InterPro" id="IPR001031">
    <property type="entry name" value="Thioesterase"/>
</dbReference>
<dbReference type="InterPro" id="IPR016039">
    <property type="entry name" value="Thiolase-like"/>
</dbReference>
<gene>
    <name evidence="8" type="ORF">L0M14_06380</name>
</gene>
<dbReference type="SUPFAM" id="SSF53901">
    <property type="entry name" value="Thiolase-like"/>
    <property type="match status" value="1"/>
</dbReference>
<organism evidence="8 9">
    <name type="scientific">Paenibacillus hexagrammi</name>
    <dbReference type="NCBI Taxonomy" id="2908839"/>
    <lineage>
        <taxon>Bacteria</taxon>
        <taxon>Bacillati</taxon>
        <taxon>Bacillota</taxon>
        <taxon>Bacilli</taxon>
        <taxon>Bacillales</taxon>
        <taxon>Paenibacillaceae</taxon>
        <taxon>Paenibacillus</taxon>
    </lineage>
</organism>